<accession>A0A3A6Q003</accession>
<keyword evidence="3" id="KW-1185">Reference proteome</keyword>
<dbReference type="OrthoDB" id="1697867at2"/>
<comment type="caution">
    <text evidence="2">The sequence shown here is derived from an EMBL/GenBank/DDBJ whole genome shotgun (WGS) entry which is preliminary data.</text>
</comment>
<feature type="compositionally biased region" description="Acidic residues" evidence="1">
    <location>
        <begin position="488"/>
        <end position="499"/>
    </location>
</feature>
<name>A0A3A6Q003_9BACL</name>
<dbReference type="InterPro" id="IPR006428">
    <property type="entry name" value="Portal_SPP1-type"/>
</dbReference>
<feature type="region of interest" description="Disordered" evidence="1">
    <location>
        <begin position="472"/>
        <end position="499"/>
    </location>
</feature>
<evidence type="ECO:0000256" key="1">
    <source>
        <dbReference type="SAM" id="MobiDB-lite"/>
    </source>
</evidence>
<evidence type="ECO:0000313" key="3">
    <source>
        <dbReference type="Proteomes" id="UP000267798"/>
    </source>
</evidence>
<dbReference type="NCBIfam" id="TIGR01538">
    <property type="entry name" value="portal_SPP1"/>
    <property type="match status" value="1"/>
</dbReference>
<dbReference type="AlphaFoldDB" id="A0A3A6Q003"/>
<dbReference type="RefSeq" id="WP_120106857.1">
    <property type="nucleotide sequence ID" value="NZ_QXQB01000001.1"/>
</dbReference>
<dbReference type="EMBL" id="QXQB01000001">
    <property type="protein sequence ID" value="RJX40883.1"/>
    <property type="molecule type" value="Genomic_DNA"/>
</dbReference>
<proteinExistence type="predicted"/>
<dbReference type="Proteomes" id="UP000267798">
    <property type="component" value="Unassembled WGS sequence"/>
</dbReference>
<sequence length="499" mass="56773">MSWPFGDEQQKEIEDIIIRGARTAATLEQIIQLEVGDWRNSEKRNWMGIGERYYLNKPDILERKRTAIGADGAKVVVGNLANNKLANAFVRKLVDQKVGYLLGKPLSIQTDNQTYADALGEIFDKAMLRRLQSTGKEAVNKGIAWWFVYYDEAGNLSFRKMRSEEIIPLWADEAHTILDAVIRDYEVLVYEGLQRKTVRKIEWWDRQGVRRYVVEGTGLAPDVDAGALDSHFTLVNGDQEQGTNWERIPFIAWKYNEEEQPLVEIIKSLADDYDRNKSDNSNNLEDLPDSIYEVTNYDGTDPGEFRKNLSTYRTAFVSQGGGIKAIKLDLNTEAYKTHMEQARKDIYEFGRGVDTQGVDIGSAPSGIALKFLYSDLDLDASLMETEFQASLEQLLWFIDTHLHNTTHSDYSEEKVSFVFNKDMPTDESAIITAIKDSIGILSDETLITQHPWVTDVLEELKRIEKQKKEALKRMEGAYGGLPPNQPNDGDEDDDEGDEE</sequence>
<organism evidence="2 3">
    <name type="scientific">Paenibacillus pinisoli</name>
    <dbReference type="NCBI Taxonomy" id="1276110"/>
    <lineage>
        <taxon>Bacteria</taxon>
        <taxon>Bacillati</taxon>
        <taxon>Bacillota</taxon>
        <taxon>Bacilli</taxon>
        <taxon>Bacillales</taxon>
        <taxon>Paenibacillaceae</taxon>
        <taxon>Paenibacillus</taxon>
    </lineage>
</organism>
<reference evidence="2 3" key="1">
    <citation type="submission" date="2018-09" db="EMBL/GenBank/DDBJ databases">
        <title>Paenibacillus aracenensis nov. sp. isolated from a cave in southern Spain.</title>
        <authorList>
            <person name="Jurado V."/>
            <person name="Gutierrez-Patricio S."/>
            <person name="Gonzalez-Pimentel J.L."/>
            <person name="Miller A.Z."/>
            <person name="Laiz L."/>
            <person name="Saiz-Jimenez C."/>
        </authorList>
    </citation>
    <scope>NUCLEOTIDE SEQUENCE [LARGE SCALE GENOMIC DNA]</scope>
    <source>
        <strain evidence="2 3">JCM 19203</strain>
    </source>
</reference>
<dbReference type="Pfam" id="PF05133">
    <property type="entry name" value="SPP1_portal"/>
    <property type="match status" value="1"/>
</dbReference>
<protein>
    <submittedName>
        <fullName evidence="2">Phage portal protein</fullName>
    </submittedName>
</protein>
<evidence type="ECO:0000313" key="2">
    <source>
        <dbReference type="EMBL" id="RJX40883.1"/>
    </source>
</evidence>
<gene>
    <name evidence="2" type="ORF">D3P09_02340</name>
</gene>
<dbReference type="InterPro" id="IPR021145">
    <property type="entry name" value="Portal_protein_SPP1_Gp6-like"/>
</dbReference>